<comment type="PTM">
    <text evidence="9">4'-phosphopantetheine is transferred from CoA to a specific serine of apo-ACP by AcpS. This modification is essential for activity because fatty acids are bound in thioester linkage to the sulfhydryl of the prosthetic group.</text>
</comment>
<comment type="function">
    <text evidence="9 10">Carrier of the growing fatty acid chain in fatty acid biosynthesis.</text>
</comment>
<evidence type="ECO:0000256" key="7">
    <source>
        <dbReference type="ARBA" id="ARBA00023098"/>
    </source>
</evidence>
<keyword evidence="4 9" id="KW-0444">Lipid biosynthesis</keyword>
<reference evidence="12" key="1">
    <citation type="journal article" date="2016" name="BMC Biol.">
        <title>Parallel evolution of highly conserved plastid genome architecture in red seaweeds and seed plants.</title>
        <authorList>
            <person name="Lee J."/>
            <person name="Cho C.H."/>
            <person name="Park S.I."/>
            <person name="Choi J.W."/>
            <person name="Song H.S."/>
            <person name="West J.A."/>
            <person name="Bhattacharya D."/>
            <person name="Yoon H.S."/>
        </authorList>
    </citation>
    <scope>NUCLEOTIDE SEQUENCE</scope>
</reference>
<dbReference type="NCBIfam" id="NF002148">
    <property type="entry name" value="PRK00982.1-2"/>
    <property type="match status" value="1"/>
</dbReference>
<dbReference type="UniPathway" id="UPA00094"/>
<dbReference type="InterPro" id="IPR003231">
    <property type="entry name" value="ACP"/>
</dbReference>
<evidence type="ECO:0000256" key="4">
    <source>
        <dbReference type="ARBA" id="ARBA00022516"/>
    </source>
</evidence>
<evidence type="ECO:0000259" key="11">
    <source>
        <dbReference type="PROSITE" id="PS50075"/>
    </source>
</evidence>
<dbReference type="SUPFAM" id="SSF47336">
    <property type="entry name" value="ACP-like"/>
    <property type="match status" value="1"/>
</dbReference>
<feature type="modified residue" description="O-(pantetheine 4'-phosphoryl)serine" evidence="9">
    <location>
        <position position="43"/>
    </location>
</feature>
<evidence type="ECO:0000256" key="2">
    <source>
        <dbReference type="ARBA" id="ARBA00010930"/>
    </source>
</evidence>
<dbReference type="GeneID" id="29073391"/>
<evidence type="ECO:0000256" key="3">
    <source>
        <dbReference type="ARBA" id="ARBA00022450"/>
    </source>
</evidence>
<keyword evidence="8 9" id="KW-0275">Fatty acid biosynthesis</keyword>
<dbReference type="NCBIfam" id="NF002151">
    <property type="entry name" value="PRK00982.1-5"/>
    <property type="match status" value="1"/>
</dbReference>
<comment type="pathway">
    <text evidence="1 9">Lipid metabolism; fatty acid biosynthesis.</text>
</comment>
<dbReference type="GO" id="GO:0005739">
    <property type="term" value="C:mitochondrion"/>
    <property type="evidence" value="ECO:0007669"/>
    <property type="project" value="UniProtKB-ARBA"/>
</dbReference>
<sequence>MSSQQSESSIFNRVQAIVAEQLDVESKKVTLDANFATDLGADSLDTVELVMAIEEEFDIEIPDKDAEQISTLQQAVDFIQQSMIAETK</sequence>
<evidence type="ECO:0000256" key="1">
    <source>
        <dbReference type="ARBA" id="ARBA00005194"/>
    </source>
</evidence>
<feature type="domain" description="Carrier" evidence="11">
    <location>
        <begin position="8"/>
        <end position="83"/>
    </location>
</feature>
<dbReference type="NCBIfam" id="NF002149">
    <property type="entry name" value="PRK00982.1-3"/>
    <property type="match status" value="1"/>
</dbReference>
<comment type="subcellular location">
    <subcellularLocation>
        <location evidence="9">Cytoplasm</location>
    </subcellularLocation>
</comment>
<evidence type="ECO:0000256" key="5">
    <source>
        <dbReference type="ARBA" id="ARBA00022553"/>
    </source>
</evidence>
<organism evidence="12">
    <name type="scientific">Ceramothamnion japonicum</name>
    <name type="common">Red alga</name>
    <name type="synonym">Ceramium japonicum</name>
    <dbReference type="NCBI Taxonomy" id="218448"/>
    <lineage>
        <taxon>Eukaryota</taxon>
        <taxon>Rhodophyta</taxon>
        <taxon>Florideophyceae</taxon>
        <taxon>Rhodymeniophycidae</taxon>
        <taxon>Ceramiales</taxon>
        <taxon>Ceramiaceae</taxon>
        <taxon>Ceramothamnion</taxon>
    </lineage>
</organism>
<dbReference type="Gene3D" id="1.10.1200.10">
    <property type="entry name" value="ACP-like"/>
    <property type="match status" value="1"/>
</dbReference>
<protein>
    <recommendedName>
        <fullName evidence="9 10">Acyl carrier protein</fullName>
        <shortName evidence="9">ACP</shortName>
    </recommendedName>
</protein>
<dbReference type="GO" id="GO:0000036">
    <property type="term" value="F:acyl carrier activity"/>
    <property type="evidence" value="ECO:0007669"/>
    <property type="project" value="UniProtKB-UniRule"/>
</dbReference>
<dbReference type="NCBIfam" id="TIGR00517">
    <property type="entry name" value="acyl_carrier"/>
    <property type="match status" value="1"/>
</dbReference>
<dbReference type="GO" id="GO:0000035">
    <property type="term" value="F:acyl binding"/>
    <property type="evidence" value="ECO:0007669"/>
    <property type="project" value="TreeGrafter"/>
</dbReference>
<name>A0A1C9CD47_CERJP</name>
<evidence type="ECO:0000256" key="9">
    <source>
        <dbReference type="HAMAP-Rule" id="MF_01217"/>
    </source>
</evidence>
<proteinExistence type="inferred from homology"/>
<evidence type="ECO:0000256" key="8">
    <source>
        <dbReference type="ARBA" id="ARBA00023160"/>
    </source>
</evidence>
<keyword evidence="9" id="KW-0963">Cytoplasm</keyword>
<evidence type="ECO:0000256" key="10">
    <source>
        <dbReference type="RuleBase" id="RU000722"/>
    </source>
</evidence>
<dbReference type="NCBIfam" id="NF002150">
    <property type="entry name" value="PRK00982.1-4"/>
    <property type="match status" value="1"/>
</dbReference>
<accession>A0A1C9CD47</accession>
<dbReference type="FunFam" id="1.10.1200.10:FF:000003">
    <property type="entry name" value="Acyl carrier protein"/>
    <property type="match status" value="1"/>
</dbReference>
<keyword evidence="6 9" id="KW-0276">Fatty acid metabolism</keyword>
<dbReference type="PANTHER" id="PTHR20863:SF76">
    <property type="entry name" value="CARRIER DOMAIN-CONTAINING PROTEIN"/>
    <property type="match status" value="1"/>
</dbReference>
<dbReference type="GO" id="GO:0009245">
    <property type="term" value="P:lipid A biosynthetic process"/>
    <property type="evidence" value="ECO:0007669"/>
    <property type="project" value="TreeGrafter"/>
</dbReference>
<dbReference type="PANTHER" id="PTHR20863">
    <property type="entry name" value="ACYL CARRIER PROTEIN"/>
    <property type="match status" value="1"/>
</dbReference>
<keyword evidence="7 9" id="KW-0443">Lipid metabolism</keyword>
<keyword evidence="12" id="KW-0934">Plastid</keyword>
<dbReference type="GO" id="GO:0016020">
    <property type="term" value="C:membrane"/>
    <property type="evidence" value="ECO:0007669"/>
    <property type="project" value="GOC"/>
</dbReference>
<dbReference type="EMBL" id="KX284719">
    <property type="protein sequence ID" value="AOM66287.1"/>
    <property type="molecule type" value="Genomic_DNA"/>
</dbReference>
<dbReference type="PROSITE" id="PS50075">
    <property type="entry name" value="CARRIER"/>
    <property type="match status" value="1"/>
</dbReference>
<dbReference type="HAMAP" id="MF_01217">
    <property type="entry name" value="Acyl_carrier"/>
    <property type="match status" value="1"/>
</dbReference>
<dbReference type="InterPro" id="IPR036736">
    <property type="entry name" value="ACP-like_sf"/>
</dbReference>
<dbReference type="InterPro" id="IPR006162">
    <property type="entry name" value="Ppantetheine_attach_site"/>
</dbReference>
<keyword evidence="5 9" id="KW-0597">Phosphoprotein</keyword>
<keyword evidence="3 9" id="KW-0596">Phosphopantetheine</keyword>
<dbReference type="Pfam" id="PF00550">
    <property type="entry name" value="PP-binding"/>
    <property type="match status" value="1"/>
</dbReference>
<dbReference type="PROSITE" id="PS00012">
    <property type="entry name" value="PHOSPHOPANTETHEINE"/>
    <property type="match status" value="1"/>
</dbReference>
<comment type="similarity">
    <text evidence="2 9">Belongs to the acyl carrier protein (ACP) family.</text>
</comment>
<evidence type="ECO:0000313" key="12">
    <source>
        <dbReference type="EMBL" id="AOM66287.1"/>
    </source>
</evidence>
<evidence type="ECO:0000256" key="6">
    <source>
        <dbReference type="ARBA" id="ARBA00022832"/>
    </source>
</evidence>
<dbReference type="InterPro" id="IPR009081">
    <property type="entry name" value="PP-bd_ACP"/>
</dbReference>
<dbReference type="AlphaFoldDB" id="A0A1C9CD47"/>
<dbReference type="GO" id="GO:0005829">
    <property type="term" value="C:cytosol"/>
    <property type="evidence" value="ECO:0007669"/>
    <property type="project" value="TreeGrafter"/>
</dbReference>
<geneLocation type="plastid" evidence="12"/>
<dbReference type="RefSeq" id="YP_009296944.1">
    <property type="nucleotide sequence ID" value="NC_031174.1"/>
</dbReference>
<gene>
    <name evidence="9 12" type="primary">acpP</name>
    <name evidence="12" type="ORF">Ceram_011</name>
</gene>